<name>A0A486PUD5_KLEPN</name>
<accession>A0A486PUD5</accession>
<dbReference type="PANTHER" id="PTHR30036:SF7">
    <property type="entry name" value="ABC TRANSPORTER PERIPLASMIC-BINDING PROTEIN YPHF"/>
    <property type="match status" value="1"/>
</dbReference>
<reference evidence="4" key="1">
    <citation type="submission" date="2019-03" db="EMBL/GenBank/DDBJ databases">
        <authorList>
            <consortium name="Pathogen Informatics"/>
        </authorList>
    </citation>
    <scope>NUCLEOTIDE SEQUENCE</scope>
    <source>
        <strain evidence="4">5012STDY7626466</strain>
    </source>
</reference>
<dbReference type="Gene3D" id="3.40.50.2300">
    <property type="match status" value="2"/>
</dbReference>
<dbReference type="SMART" id="SM00354">
    <property type="entry name" value="HTH_LACI"/>
    <property type="match status" value="1"/>
</dbReference>
<dbReference type="GO" id="GO:0003677">
    <property type="term" value="F:DNA binding"/>
    <property type="evidence" value="ECO:0007669"/>
    <property type="project" value="InterPro"/>
</dbReference>
<dbReference type="PROSITE" id="PS50932">
    <property type="entry name" value="HTH_LACI_2"/>
    <property type="match status" value="1"/>
</dbReference>
<dbReference type="PANTHER" id="PTHR30036">
    <property type="entry name" value="D-XYLOSE-BINDING PERIPLASMIC PROTEIN"/>
    <property type="match status" value="1"/>
</dbReference>
<gene>
    <name evidence="4" type="primary">ccpA_1</name>
    <name evidence="4" type="ORF">SAMEA4873656_00097</name>
</gene>
<dbReference type="InterPro" id="IPR050555">
    <property type="entry name" value="Bact_Solute-Bind_Prot2"/>
</dbReference>
<sequence length="350" mass="38301">MVITVKKSASKITLTDIAREANVGVATVDRVLNKRAAVKESTAYRVLEAARRLGFTLEQPHYRLAAGKAPVTVRMGFILLQETHSFYLPLARALAREAAPWLPACETPTILHFAIDAVEAMAQAIHRLSDEVEVLGLVALDHPLIRHAVGRAAARSVRVFTLLSDLSVPQRSGYIGLDNQKAGRTAAWFIDRLCRGEGEIAIIIGDNRFTCQESCEISFRSCLREQGKGQQILEPVRSHERADVARSVTEQLLSQYPALQAIYAPCGGIEGIVGALRDSGRQQAVTLVCHGPRSDSELALIDGTIDVILNHRLDDYAAATLRAMTEAVSRPPSEVISHPQPFDIITKENM</sequence>
<dbReference type="Pfam" id="PF00356">
    <property type="entry name" value="LacI"/>
    <property type="match status" value="1"/>
</dbReference>
<comment type="similarity">
    <text evidence="2">Belongs to the bacterial solute-binding protein 2 family.</text>
</comment>
<dbReference type="PROSITE" id="PS00356">
    <property type="entry name" value="HTH_LACI_1"/>
    <property type="match status" value="1"/>
</dbReference>
<dbReference type="CDD" id="cd06307">
    <property type="entry name" value="PBP1_sugar_binding"/>
    <property type="match status" value="1"/>
</dbReference>
<dbReference type="InterPro" id="IPR010982">
    <property type="entry name" value="Lambda_DNA-bd_dom_sf"/>
</dbReference>
<organism evidence="4">
    <name type="scientific">Klebsiella pneumoniae</name>
    <dbReference type="NCBI Taxonomy" id="573"/>
    <lineage>
        <taxon>Bacteria</taxon>
        <taxon>Pseudomonadati</taxon>
        <taxon>Pseudomonadota</taxon>
        <taxon>Gammaproteobacteria</taxon>
        <taxon>Enterobacterales</taxon>
        <taxon>Enterobacteriaceae</taxon>
        <taxon>Klebsiella/Raoultella group</taxon>
        <taxon>Klebsiella</taxon>
        <taxon>Klebsiella pneumoniae complex</taxon>
    </lineage>
</organism>
<protein>
    <submittedName>
        <fullName evidence="4">LacI family transcriptional regulator</fullName>
    </submittedName>
</protein>
<dbReference type="GO" id="GO:0030246">
    <property type="term" value="F:carbohydrate binding"/>
    <property type="evidence" value="ECO:0007669"/>
    <property type="project" value="TreeGrafter"/>
</dbReference>
<dbReference type="SUPFAM" id="SSF53822">
    <property type="entry name" value="Periplasmic binding protein-like I"/>
    <property type="match status" value="1"/>
</dbReference>
<dbReference type="Pfam" id="PF13407">
    <property type="entry name" value="Peripla_BP_4"/>
    <property type="match status" value="1"/>
</dbReference>
<dbReference type="GO" id="GO:0006355">
    <property type="term" value="P:regulation of DNA-templated transcription"/>
    <property type="evidence" value="ECO:0007669"/>
    <property type="project" value="InterPro"/>
</dbReference>
<evidence type="ECO:0000313" key="4">
    <source>
        <dbReference type="EMBL" id="VGL79025.1"/>
    </source>
</evidence>
<evidence type="ECO:0000256" key="1">
    <source>
        <dbReference type="ARBA" id="ARBA00004418"/>
    </source>
</evidence>
<dbReference type="CDD" id="cd01392">
    <property type="entry name" value="HTH_LacI"/>
    <property type="match status" value="1"/>
</dbReference>
<feature type="domain" description="HTH lacI-type" evidence="3">
    <location>
        <begin position="12"/>
        <end position="66"/>
    </location>
</feature>
<dbReference type="Gene3D" id="1.10.260.40">
    <property type="entry name" value="lambda repressor-like DNA-binding domains"/>
    <property type="match status" value="1"/>
</dbReference>
<comment type="subcellular location">
    <subcellularLocation>
        <location evidence="1">Periplasm</location>
    </subcellularLocation>
</comment>
<dbReference type="GO" id="GO:0030288">
    <property type="term" value="C:outer membrane-bounded periplasmic space"/>
    <property type="evidence" value="ECO:0007669"/>
    <property type="project" value="TreeGrafter"/>
</dbReference>
<dbReference type="InterPro" id="IPR000843">
    <property type="entry name" value="HTH_LacI"/>
</dbReference>
<dbReference type="InterPro" id="IPR028082">
    <property type="entry name" value="Peripla_BP_I"/>
</dbReference>
<dbReference type="EMBL" id="CAAHCZ010000001">
    <property type="protein sequence ID" value="VGL79025.1"/>
    <property type="molecule type" value="Genomic_DNA"/>
</dbReference>
<dbReference type="AlphaFoldDB" id="A0A486PUD5"/>
<evidence type="ECO:0000256" key="2">
    <source>
        <dbReference type="ARBA" id="ARBA00007639"/>
    </source>
</evidence>
<proteinExistence type="inferred from homology"/>
<dbReference type="GO" id="GO:0055085">
    <property type="term" value="P:transmembrane transport"/>
    <property type="evidence" value="ECO:0007669"/>
    <property type="project" value="UniProtKB-ARBA"/>
</dbReference>
<dbReference type="InterPro" id="IPR025997">
    <property type="entry name" value="SBP_2_dom"/>
</dbReference>
<evidence type="ECO:0000259" key="3">
    <source>
        <dbReference type="PROSITE" id="PS50932"/>
    </source>
</evidence>
<dbReference type="SUPFAM" id="SSF47413">
    <property type="entry name" value="lambda repressor-like DNA-binding domains"/>
    <property type="match status" value="1"/>
</dbReference>